<protein>
    <submittedName>
        <fullName evidence="1">Unnamed protein product</fullName>
    </submittedName>
</protein>
<name>A0ACB5TPG1_CANBO</name>
<organism evidence="1 2">
    <name type="scientific">Candida boidinii</name>
    <name type="common">Yeast</name>
    <dbReference type="NCBI Taxonomy" id="5477"/>
    <lineage>
        <taxon>Eukaryota</taxon>
        <taxon>Fungi</taxon>
        <taxon>Dikarya</taxon>
        <taxon>Ascomycota</taxon>
        <taxon>Saccharomycotina</taxon>
        <taxon>Pichiomycetes</taxon>
        <taxon>Pichiales</taxon>
        <taxon>Pichiaceae</taxon>
        <taxon>Ogataea</taxon>
        <taxon>Ogataea/Candida clade</taxon>
    </lineage>
</organism>
<sequence>MSTIKVAYLGPPGTYSHQFDNVEDYKVEYFPQPSIASCFKAIDNNECDYSLVPFENSSNGQVVLSYDLFRDWYINKEKLLALSGGENTQDIKTPDFSVIGEQFVSINHNFITFSSDLTKINKIYSHPQVWSQCNMFLNQHELDNSIKIQKIDTSSTSKAVEIVAKLRDDPVEREQVAAIASATASKIHNVPIQSTSIEDIKGNTTRFLVLGRTDLPKTGNDKTTKERISLLCFVIKKNDDFGSLCDILEVFKKYDLNLQTITTRPSVISPWRYVFFVEVWESEKLKDALNSLDDLVLDYNVIGSFPRNQRFFDMIKK</sequence>
<dbReference type="Proteomes" id="UP001165101">
    <property type="component" value="Unassembled WGS sequence"/>
</dbReference>
<proteinExistence type="predicted"/>
<reference evidence="1" key="1">
    <citation type="submission" date="2023-04" db="EMBL/GenBank/DDBJ databases">
        <title>Candida boidinii NBRC 1967.</title>
        <authorList>
            <person name="Ichikawa N."/>
            <person name="Sato H."/>
            <person name="Tonouchi N."/>
        </authorList>
    </citation>
    <scope>NUCLEOTIDE SEQUENCE</scope>
    <source>
        <strain evidence="1">NBRC 1967</strain>
    </source>
</reference>
<dbReference type="EMBL" id="BSXV01001177">
    <property type="protein sequence ID" value="GME92032.1"/>
    <property type="molecule type" value="Genomic_DNA"/>
</dbReference>
<evidence type="ECO:0000313" key="2">
    <source>
        <dbReference type="Proteomes" id="UP001165101"/>
    </source>
</evidence>
<accession>A0ACB5TPG1</accession>
<gene>
    <name evidence="1" type="ORF">Cboi01_000255800</name>
</gene>
<evidence type="ECO:0000313" key="1">
    <source>
        <dbReference type="EMBL" id="GME92032.1"/>
    </source>
</evidence>
<comment type="caution">
    <text evidence="1">The sequence shown here is derived from an EMBL/GenBank/DDBJ whole genome shotgun (WGS) entry which is preliminary data.</text>
</comment>
<keyword evidence="2" id="KW-1185">Reference proteome</keyword>